<evidence type="ECO:0000313" key="1">
    <source>
        <dbReference type="EMBL" id="CAK5081047.1"/>
    </source>
</evidence>
<accession>A0ACB0ZPN9</accession>
<organism evidence="1 2">
    <name type="scientific">Meloidogyne enterolobii</name>
    <name type="common">Root-knot nematode worm</name>
    <name type="synonym">Meloidogyne mayaguensis</name>
    <dbReference type="NCBI Taxonomy" id="390850"/>
    <lineage>
        <taxon>Eukaryota</taxon>
        <taxon>Metazoa</taxon>
        <taxon>Ecdysozoa</taxon>
        <taxon>Nematoda</taxon>
        <taxon>Chromadorea</taxon>
        <taxon>Rhabditida</taxon>
        <taxon>Tylenchina</taxon>
        <taxon>Tylenchomorpha</taxon>
        <taxon>Tylenchoidea</taxon>
        <taxon>Meloidogynidae</taxon>
        <taxon>Meloidogyninae</taxon>
        <taxon>Meloidogyne</taxon>
    </lineage>
</organism>
<comment type="caution">
    <text evidence="1">The sequence shown here is derived from an EMBL/GenBank/DDBJ whole genome shotgun (WGS) entry which is preliminary data.</text>
</comment>
<name>A0ACB0ZPN9_MELEN</name>
<proteinExistence type="predicted"/>
<dbReference type="Proteomes" id="UP001497535">
    <property type="component" value="Unassembled WGS sequence"/>
</dbReference>
<protein>
    <submittedName>
        <fullName evidence="1">Uncharacterized protein</fullName>
    </submittedName>
</protein>
<dbReference type="EMBL" id="CAVMJV010000043">
    <property type="protein sequence ID" value="CAK5081047.1"/>
    <property type="molecule type" value="Genomic_DNA"/>
</dbReference>
<keyword evidence="2" id="KW-1185">Reference proteome</keyword>
<evidence type="ECO:0000313" key="2">
    <source>
        <dbReference type="Proteomes" id="UP001497535"/>
    </source>
</evidence>
<gene>
    <name evidence="1" type="ORF">MENTE1834_LOCUS28261</name>
</gene>
<sequence>MRFHCSRFVGTDSETSASEHHFLFRKFFFYSTSKISTTKSNSSISLFYLPKHLFAPVGLLFFCQHATKNI</sequence>
<reference evidence="1" key="1">
    <citation type="submission" date="2023-11" db="EMBL/GenBank/DDBJ databases">
        <authorList>
            <person name="Poullet M."/>
        </authorList>
    </citation>
    <scope>NUCLEOTIDE SEQUENCE</scope>
    <source>
        <strain evidence="1">E1834</strain>
    </source>
</reference>